<dbReference type="GeneID" id="301815591"/>
<sequence>MPEFVLNVNDYRAFQKLDAFTRGYIEALFFTDEEQLCDESDRDMPSVAIDTATMEPRFVGGDSPGFDDLAPETLAAIIADCEAFQRVHADLLDAAYEHGGERGSYDSERAGNDFWYSRNGHGVGFWDRGLGDIGDALSNACGWKSRASAHPFPERDSYIGDDGKVYLA</sequence>
<dbReference type="STRING" id="1245469.S58_16570"/>
<dbReference type="RefSeq" id="WP_015664794.1">
    <property type="nucleotide sequence ID" value="NC_020453.1"/>
</dbReference>
<organism evidence="1 2">
    <name type="scientific">Bradyrhizobium oligotrophicum S58</name>
    <dbReference type="NCBI Taxonomy" id="1245469"/>
    <lineage>
        <taxon>Bacteria</taxon>
        <taxon>Pseudomonadati</taxon>
        <taxon>Pseudomonadota</taxon>
        <taxon>Alphaproteobacteria</taxon>
        <taxon>Hyphomicrobiales</taxon>
        <taxon>Nitrobacteraceae</taxon>
        <taxon>Bradyrhizobium</taxon>
    </lineage>
</organism>
<dbReference type="eggNOG" id="ENOG5032QSN">
    <property type="taxonomic scope" value="Bacteria"/>
</dbReference>
<reference evidence="1 2" key="1">
    <citation type="journal article" date="2013" name="Appl. Environ. Microbiol.">
        <title>Genome analysis suggests that the soil oligotrophic bacterium Agromonas oligotrophica (Bradyrhizobium oligotrophicum) is a nitrogen-fixing symbiont of Aeschynomene indica.</title>
        <authorList>
            <person name="Okubo T."/>
            <person name="Fukushima S."/>
            <person name="Itakura M."/>
            <person name="Oshima K."/>
            <person name="Longtonglang A."/>
            <person name="Teaumroong N."/>
            <person name="Mitsui H."/>
            <person name="Hattori M."/>
            <person name="Hattori R."/>
            <person name="Hattori T."/>
            <person name="Minamisawa K."/>
        </authorList>
    </citation>
    <scope>NUCLEOTIDE SEQUENCE [LARGE SCALE GENOMIC DNA]</scope>
    <source>
        <strain evidence="1 2">S58</strain>
    </source>
</reference>
<accession>M4ZN77</accession>
<dbReference type="Proteomes" id="UP000011841">
    <property type="component" value="Chromosome"/>
</dbReference>
<dbReference type="AlphaFoldDB" id="M4ZN77"/>
<dbReference type="KEGG" id="aol:S58_16570"/>
<evidence type="ECO:0000313" key="1">
    <source>
        <dbReference type="EMBL" id="BAM87665.1"/>
    </source>
</evidence>
<dbReference type="EMBL" id="AP012603">
    <property type="protein sequence ID" value="BAM87665.1"/>
    <property type="molecule type" value="Genomic_DNA"/>
</dbReference>
<gene>
    <name evidence="1" type="ORF">S58_16570</name>
</gene>
<evidence type="ECO:0000313" key="2">
    <source>
        <dbReference type="Proteomes" id="UP000011841"/>
    </source>
</evidence>
<protein>
    <submittedName>
        <fullName evidence="1">Uncharacterized protein</fullName>
    </submittedName>
</protein>
<keyword evidence="2" id="KW-1185">Reference proteome</keyword>
<proteinExistence type="predicted"/>
<name>M4ZN77_9BRAD</name>
<dbReference type="HOGENOM" id="CLU_1583376_0_0_5"/>